<dbReference type="InterPro" id="IPR036188">
    <property type="entry name" value="FAD/NAD-bd_sf"/>
</dbReference>
<evidence type="ECO:0000256" key="1">
    <source>
        <dbReference type="SAM" id="MobiDB-lite"/>
    </source>
</evidence>
<evidence type="ECO:0000313" key="3">
    <source>
        <dbReference type="EMBL" id="WUX55751.1"/>
    </source>
</evidence>
<dbReference type="GeneID" id="91341118"/>
<protein>
    <submittedName>
        <fullName evidence="3">NAD(P)/FAD-dependent oxidoreductase</fullName>
    </submittedName>
</protein>
<reference evidence="3" key="1">
    <citation type="submission" date="2022-10" db="EMBL/GenBank/DDBJ databases">
        <title>The complete genomes of actinobacterial strains from the NBC collection.</title>
        <authorList>
            <person name="Joergensen T.S."/>
            <person name="Alvarez Arevalo M."/>
            <person name="Sterndorff E.B."/>
            <person name="Faurdal D."/>
            <person name="Vuksanovic O."/>
            <person name="Mourched A.-S."/>
            <person name="Charusanti P."/>
            <person name="Shaw S."/>
            <person name="Blin K."/>
            <person name="Weber T."/>
        </authorList>
    </citation>
    <scope>NUCLEOTIDE SEQUENCE</scope>
    <source>
        <strain evidence="3">NBC_01432</strain>
    </source>
</reference>
<proteinExistence type="predicted"/>
<gene>
    <name evidence="3" type="ORF">OG442_31850</name>
</gene>
<feature type="domain" description="Amine oxidase" evidence="2">
    <location>
        <begin position="14"/>
        <end position="502"/>
    </location>
</feature>
<evidence type="ECO:0000313" key="4">
    <source>
        <dbReference type="Proteomes" id="UP001432209"/>
    </source>
</evidence>
<dbReference type="RefSeq" id="WP_329079841.1">
    <property type="nucleotide sequence ID" value="NZ_CP109483.1"/>
</dbReference>
<dbReference type="Pfam" id="PF01593">
    <property type="entry name" value="Amino_oxidase"/>
    <property type="match status" value="1"/>
</dbReference>
<dbReference type="Gene3D" id="3.50.50.60">
    <property type="entry name" value="FAD/NAD(P)-binding domain"/>
    <property type="match status" value="2"/>
</dbReference>
<organism evidence="3 4">
    <name type="scientific">Streptomyces niveus</name>
    <name type="common">Streptomyces spheroides</name>
    <dbReference type="NCBI Taxonomy" id="193462"/>
    <lineage>
        <taxon>Bacteria</taxon>
        <taxon>Bacillati</taxon>
        <taxon>Actinomycetota</taxon>
        <taxon>Actinomycetes</taxon>
        <taxon>Kitasatosporales</taxon>
        <taxon>Streptomycetaceae</taxon>
        <taxon>Streptomyces</taxon>
    </lineage>
</organism>
<dbReference type="Proteomes" id="UP001432209">
    <property type="component" value="Chromosome"/>
</dbReference>
<accession>A0ABZ2AAR0</accession>
<name>A0ABZ2AAR0_STRNV</name>
<dbReference type="PANTHER" id="PTHR43734">
    <property type="entry name" value="PHYTOENE DESATURASE"/>
    <property type="match status" value="1"/>
</dbReference>
<dbReference type="EMBL" id="CP109495">
    <property type="protein sequence ID" value="WUX55751.1"/>
    <property type="molecule type" value="Genomic_DNA"/>
</dbReference>
<dbReference type="PANTHER" id="PTHR43734:SF1">
    <property type="entry name" value="PHYTOENE DESATURASE"/>
    <property type="match status" value="1"/>
</dbReference>
<keyword evidence="4" id="KW-1185">Reference proteome</keyword>
<dbReference type="SUPFAM" id="SSF51905">
    <property type="entry name" value="FAD/NAD(P)-binding domain"/>
    <property type="match status" value="1"/>
</dbReference>
<feature type="region of interest" description="Disordered" evidence="1">
    <location>
        <begin position="440"/>
        <end position="464"/>
    </location>
</feature>
<dbReference type="InterPro" id="IPR002937">
    <property type="entry name" value="Amino_oxidase"/>
</dbReference>
<evidence type="ECO:0000259" key="2">
    <source>
        <dbReference type="Pfam" id="PF01593"/>
    </source>
</evidence>
<sequence length="512" mass="53971">MARIAVIGAGMGAMAAAARLAVAGHRVTVYERSATYGGAVGRFERDGFAYDTGPGLLHLPAVYRDLFVKTGRKPLEECVRMTQVDPASRHVFPDGTVVSLPNASRGGVVAALDAALGAGAGERWGDFLGRARDAWDRSRRPLLEEPLREDWQVLGRDPYPAIRQRRLLRGPRSAGTVAEVGAWELGDSRLAALFDGYALSYGLDPRHTPAGAALLPYMEQTFGSWYVRGGMRALAHAVYERCLERRVEFVFHADVVRIVEKDGRAAGVELAPGPSDGAATVVDADHVVAGTAPAALVGDELWRDDDVRPRGGGAGVGTPSVPGRFTVLLALRGGRPDGTAHRTVIHSPGRGDEAGAVFSGRTAERPTVTVLRPDDPTTRPDDGHEAVTVTATVAPHGPVDWTDAGLRERYADVLVEVAGAAVPELRERLRWREIRTPADTAARTGARGGSVPAPSLAGADGRLLRPANSTRLPGLYLVGGEAHPGGGLAHAGMSGALVAGLIVEGADFRGSR</sequence>